<comment type="caution">
    <text evidence="1">The sequence shown here is derived from an EMBL/GenBank/DDBJ whole genome shotgun (WGS) entry which is preliminary data.</text>
</comment>
<dbReference type="EMBL" id="JXLN01016100">
    <property type="protein sequence ID" value="KPM10955.1"/>
    <property type="molecule type" value="Genomic_DNA"/>
</dbReference>
<accession>A0A132AK62</accession>
<sequence>MVSPLFPALTPRYVDEHWFYYDQLFEEDSNLSGLEREYNRIIFEIENREFEHFQENAAVFSDHEGDNEDDYDNIDDDDDEDDDDEDDDDDDDDEVDSDESDNEEDFDDDLFNLNAT</sequence>
<organism evidence="1 2">
    <name type="scientific">Sarcoptes scabiei</name>
    <name type="common">Itch mite</name>
    <name type="synonym">Acarus scabiei</name>
    <dbReference type="NCBI Taxonomy" id="52283"/>
    <lineage>
        <taxon>Eukaryota</taxon>
        <taxon>Metazoa</taxon>
        <taxon>Ecdysozoa</taxon>
        <taxon>Arthropoda</taxon>
        <taxon>Chelicerata</taxon>
        <taxon>Arachnida</taxon>
        <taxon>Acari</taxon>
        <taxon>Acariformes</taxon>
        <taxon>Sarcoptiformes</taxon>
        <taxon>Astigmata</taxon>
        <taxon>Psoroptidia</taxon>
        <taxon>Sarcoptoidea</taxon>
        <taxon>Sarcoptidae</taxon>
        <taxon>Sarcoptinae</taxon>
        <taxon>Sarcoptes</taxon>
    </lineage>
</organism>
<reference evidence="1 2" key="1">
    <citation type="journal article" date="2015" name="Parasit. Vectors">
        <title>Draft genome of the scabies mite.</title>
        <authorList>
            <person name="Rider S.D.Jr."/>
            <person name="Morgan M.S."/>
            <person name="Arlian L.G."/>
        </authorList>
    </citation>
    <scope>NUCLEOTIDE SEQUENCE [LARGE SCALE GENOMIC DNA]</scope>
    <source>
        <strain evidence="1">Arlian Lab</strain>
    </source>
</reference>
<evidence type="ECO:0000313" key="2">
    <source>
        <dbReference type="Proteomes" id="UP000616769"/>
    </source>
</evidence>
<name>A0A132AK62_SARSC</name>
<dbReference type="AlphaFoldDB" id="A0A132AK62"/>
<protein>
    <submittedName>
        <fullName evidence="1">Uncharacterized protein</fullName>
    </submittedName>
</protein>
<dbReference type="VEuPathDB" id="VectorBase:SSCA007909"/>
<dbReference type="Proteomes" id="UP000616769">
    <property type="component" value="Unassembled WGS sequence"/>
</dbReference>
<gene>
    <name evidence="1" type="ORF">QR98_0095200</name>
</gene>
<evidence type="ECO:0000313" key="1">
    <source>
        <dbReference type="EMBL" id="KPM10955.1"/>
    </source>
</evidence>
<proteinExistence type="predicted"/>